<sequence>MENILTLLTYLNKISILGFIITLFFVIYQIILIGRDLSAKKKKMIIPDFQDKQYITKTDNAKNSQTANNHFVKPSVFPLFLAMFFLLFFGMLALLGIIKTQSGTKVINIVPSPVIDYVVSSGIKVYNENWKELIDTDLKKLSPGQKIYVGIESVKSAGVDMARIRVNRTEWQADDVIIQYDDKKNLFYKEHEVATGEAYLKIDAQLHTKEDGWIGD</sequence>
<dbReference type="STRING" id="1618480.US11_C0001G0150"/>
<evidence type="ECO:0000256" key="1">
    <source>
        <dbReference type="SAM" id="Phobius"/>
    </source>
</evidence>
<keyword evidence="1" id="KW-1133">Transmembrane helix</keyword>
<proteinExistence type="predicted"/>
<comment type="caution">
    <text evidence="2">The sequence shown here is derived from an EMBL/GenBank/DDBJ whole genome shotgun (WGS) entry which is preliminary data.</text>
</comment>
<feature type="transmembrane region" description="Helical" evidence="1">
    <location>
        <begin position="76"/>
        <end position="98"/>
    </location>
</feature>
<dbReference type="Proteomes" id="UP000034344">
    <property type="component" value="Unassembled WGS sequence"/>
</dbReference>
<evidence type="ECO:0000313" key="2">
    <source>
        <dbReference type="EMBL" id="KKQ02191.1"/>
    </source>
</evidence>
<protein>
    <submittedName>
        <fullName evidence="2">Uncharacterized protein</fullName>
    </submittedName>
</protein>
<dbReference type="AlphaFoldDB" id="A0A0G0HE54"/>
<keyword evidence="1" id="KW-0812">Transmembrane</keyword>
<keyword evidence="1" id="KW-0472">Membrane</keyword>
<reference evidence="2 3" key="1">
    <citation type="journal article" date="2015" name="Nature">
        <title>rRNA introns, odd ribosomes, and small enigmatic genomes across a large radiation of phyla.</title>
        <authorList>
            <person name="Brown C.T."/>
            <person name="Hug L.A."/>
            <person name="Thomas B.C."/>
            <person name="Sharon I."/>
            <person name="Castelle C.J."/>
            <person name="Singh A."/>
            <person name="Wilkins M.J."/>
            <person name="Williams K.H."/>
            <person name="Banfield J.F."/>
        </authorList>
    </citation>
    <scope>NUCLEOTIDE SEQUENCE [LARGE SCALE GENOMIC DNA]</scope>
</reference>
<evidence type="ECO:0000313" key="3">
    <source>
        <dbReference type="Proteomes" id="UP000034344"/>
    </source>
</evidence>
<accession>A0A0G0HE54</accession>
<feature type="transmembrane region" description="Helical" evidence="1">
    <location>
        <begin position="14"/>
        <end position="34"/>
    </location>
</feature>
<dbReference type="EMBL" id="LBRS01000001">
    <property type="protein sequence ID" value="KKQ02191.1"/>
    <property type="molecule type" value="Genomic_DNA"/>
</dbReference>
<gene>
    <name evidence="2" type="ORF">US11_C0001G0150</name>
</gene>
<organism evidence="2 3">
    <name type="scientific">Candidatus Roizmanbacteria bacterium GW2011_GWA2_36_23</name>
    <dbReference type="NCBI Taxonomy" id="1618480"/>
    <lineage>
        <taxon>Bacteria</taxon>
        <taxon>Candidatus Roizmaniibacteriota</taxon>
    </lineage>
</organism>
<name>A0A0G0HE54_9BACT</name>